<evidence type="ECO:0000313" key="4">
    <source>
        <dbReference type="Proteomes" id="UP000676967"/>
    </source>
</evidence>
<dbReference type="Proteomes" id="UP000676967">
    <property type="component" value="Chromosome"/>
</dbReference>
<name>A0ABN6CRA9_9ACTN</name>
<sequence length="316" mass="34205">MWEFVGAYGPDVTRLCRAGTGLIPGVTGIGLSAGTVEPGRSERTGPRTRFASDHISTRLESLQHTLDEGPCRDAASTDRPVLAADLTGGSWRRRWPRFTPAALDAGVRAVAALPLHAGAVRHDGALDLYRRTPGRRDLPDPVAAGAFAAAVTELLTLERLDLDFTGAFRDGCHPGSVADSATSALLSCWFDRSILRPTRGRLHALSVAHGLSGQDAHRLVTAVYEAMANVVEHGGGHGQLLMWLRDDRLWCEVSDHGPGIPDTVLPVRRPFTDPRTRHLDSSGLWLCQQFSTSVDIATDRTGTRMTMSFRLSHLPP</sequence>
<dbReference type="SMART" id="SM00387">
    <property type="entry name" value="HATPase_c"/>
    <property type="match status" value="1"/>
</dbReference>
<dbReference type="InterPro" id="IPR036890">
    <property type="entry name" value="HATPase_C_sf"/>
</dbReference>
<dbReference type="InterPro" id="IPR003594">
    <property type="entry name" value="HATPase_dom"/>
</dbReference>
<accession>A0ABN6CRA9</accession>
<evidence type="ECO:0000256" key="1">
    <source>
        <dbReference type="ARBA" id="ARBA00022527"/>
    </source>
</evidence>
<dbReference type="PANTHER" id="PTHR35526">
    <property type="entry name" value="ANTI-SIGMA-F FACTOR RSBW-RELATED"/>
    <property type="match status" value="1"/>
</dbReference>
<dbReference type="Gene3D" id="3.30.450.40">
    <property type="match status" value="1"/>
</dbReference>
<dbReference type="SUPFAM" id="SSF55874">
    <property type="entry name" value="ATPase domain of HSP90 chaperone/DNA topoisomerase II/histidine kinase"/>
    <property type="match status" value="1"/>
</dbReference>
<dbReference type="InterPro" id="IPR029016">
    <property type="entry name" value="GAF-like_dom_sf"/>
</dbReference>
<dbReference type="Pfam" id="PF13581">
    <property type="entry name" value="HATPase_c_2"/>
    <property type="match status" value="1"/>
</dbReference>
<feature type="domain" description="Histidine kinase/HSP90-like ATPase" evidence="2">
    <location>
        <begin position="214"/>
        <end position="313"/>
    </location>
</feature>
<organism evidence="3 4">
    <name type="scientific">Actinoplanes ianthinogenes</name>
    <dbReference type="NCBI Taxonomy" id="122358"/>
    <lineage>
        <taxon>Bacteria</taxon>
        <taxon>Bacillati</taxon>
        <taxon>Actinomycetota</taxon>
        <taxon>Actinomycetes</taxon>
        <taxon>Micromonosporales</taxon>
        <taxon>Micromonosporaceae</taxon>
        <taxon>Actinoplanes</taxon>
    </lineage>
</organism>
<dbReference type="SUPFAM" id="SSF55781">
    <property type="entry name" value="GAF domain-like"/>
    <property type="match status" value="1"/>
</dbReference>
<dbReference type="Gene3D" id="3.30.565.10">
    <property type="entry name" value="Histidine kinase-like ATPase, C-terminal domain"/>
    <property type="match status" value="1"/>
</dbReference>
<evidence type="ECO:0000313" key="3">
    <source>
        <dbReference type="EMBL" id="BCJ47727.1"/>
    </source>
</evidence>
<reference evidence="3 4" key="1">
    <citation type="submission" date="2020-08" db="EMBL/GenBank/DDBJ databases">
        <title>Whole genome shotgun sequence of Actinoplanes ianthinogenes NBRC 13996.</title>
        <authorList>
            <person name="Komaki H."/>
            <person name="Tamura T."/>
        </authorList>
    </citation>
    <scope>NUCLEOTIDE SEQUENCE [LARGE SCALE GENOMIC DNA]</scope>
    <source>
        <strain evidence="3 4">NBRC 13996</strain>
    </source>
</reference>
<gene>
    <name evidence="3" type="ORF">Aiant_83840</name>
</gene>
<keyword evidence="1" id="KW-0418">Kinase</keyword>
<keyword evidence="4" id="KW-1185">Reference proteome</keyword>
<evidence type="ECO:0000259" key="2">
    <source>
        <dbReference type="SMART" id="SM00387"/>
    </source>
</evidence>
<dbReference type="EMBL" id="AP023356">
    <property type="protein sequence ID" value="BCJ47727.1"/>
    <property type="molecule type" value="Genomic_DNA"/>
</dbReference>
<dbReference type="CDD" id="cd16936">
    <property type="entry name" value="HATPase_RsbW-like"/>
    <property type="match status" value="1"/>
</dbReference>
<protein>
    <recommendedName>
        <fullName evidence="2">Histidine kinase/HSP90-like ATPase domain-containing protein</fullName>
    </recommendedName>
</protein>
<proteinExistence type="predicted"/>
<dbReference type="InterPro" id="IPR050267">
    <property type="entry name" value="Anti-sigma-factor_SerPK"/>
</dbReference>
<keyword evidence="1" id="KW-0723">Serine/threonine-protein kinase</keyword>
<keyword evidence="1" id="KW-0808">Transferase</keyword>
<dbReference type="PANTHER" id="PTHR35526:SF3">
    <property type="entry name" value="ANTI-SIGMA-F FACTOR RSBW"/>
    <property type="match status" value="1"/>
</dbReference>